<proteinExistence type="predicted"/>
<sequence>MGMTPEVTAMATSTTRART</sequence>
<protein>
    <submittedName>
        <fullName evidence="1">Uncharacterized protein</fullName>
    </submittedName>
</protein>
<reference evidence="1" key="1">
    <citation type="submission" date="2018-02" db="EMBL/GenBank/DDBJ databases">
        <title>Rhizophora mucronata_Transcriptome.</title>
        <authorList>
            <person name="Meera S.P."/>
            <person name="Sreeshan A."/>
            <person name="Augustine A."/>
        </authorList>
    </citation>
    <scope>NUCLEOTIDE SEQUENCE</scope>
    <source>
        <tissue evidence="1">Leaf</tissue>
    </source>
</reference>
<organism evidence="1">
    <name type="scientific">Rhizophora mucronata</name>
    <name type="common">Asiatic mangrove</name>
    <dbReference type="NCBI Taxonomy" id="61149"/>
    <lineage>
        <taxon>Eukaryota</taxon>
        <taxon>Viridiplantae</taxon>
        <taxon>Streptophyta</taxon>
        <taxon>Embryophyta</taxon>
        <taxon>Tracheophyta</taxon>
        <taxon>Spermatophyta</taxon>
        <taxon>Magnoliopsida</taxon>
        <taxon>eudicotyledons</taxon>
        <taxon>Gunneridae</taxon>
        <taxon>Pentapetalae</taxon>
        <taxon>rosids</taxon>
        <taxon>fabids</taxon>
        <taxon>Malpighiales</taxon>
        <taxon>Rhizophoraceae</taxon>
        <taxon>Rhizophora</taxon>
    </lineage>
</organism>
<dbReference type="EMBL" id="GGEC01067684">
    <property type="protein sequence ID" value="MBX48168.1"/>
    <property type="molecule type" value="Transcribed_RNA"/>
</dbReference>
<dbReference type="AlphaFoldDB" id="A0A2P2P095"/>
<accession>A0A2P2P095</accession>
<name>A0A2P2P095_RHIMU</name>
<evidence type="ECO:0000313" key="1">
    <source>
        <dbReference type="EMBL" id="MBX48168.1"/>
    </source>
</evidence>